<dbReference type="AlphaFoldDB" id="A0A6N9H9Z2"/>
<feature type="region of interest" description="Disordered" evidence="1">
    <location>
        <begin position="409"/>
        <end position="436"/>
    </location>
</feature>
<name>A0A6N9H9Z2_9MICO</name>
<evidence type="ECO:0000313" key="4">
    <source>
        <dbReference type="Proteomes" id="UP000469215"/>
    </source>
</evidence>
<evidence type="ECO:0000256" key="1">
    <source>
        <dbReference type="SAM" id="MobiDB-lite"/>
    </source>
</evidence>
<accession>A0A6N9H9Z2</accession>
<dbReference type="EMBL" id="WWEQ01000095">
    <property type="protein sequence ID" value="MYM20910.1"/>
    <property type="molecule type" value="Genomic_DNA"/>
</dbReference>
<proteinExistence type="predicted"/>
<comment type="caution">
    <text evidence="3">The sequence shown here is derived from an EMBL/GenBank/DDBJ whole genome shotgun (WGS) entry which is preliminary data.</text>
</comment>
<evidence type="ECO:0000259" key="2">
    <source>
        <dbReference type="Pfam" id="PF13224"/>
    </source>
</evidence>
<reference evidence="3 4" key="1">
    <citation type="submission" date="2020-01" db="EMBL/GenBank/DDBJ databases">
        <authorList>
            <person name="Deng T."/>
        </authorList>
    </citation>
    <scope>NUCLEOTIDE SEQUENCE [LARGE SCALE GENOMIC DNA]</scope>
    <source>
        <strain evidence="3 4">5221</strain>
    </source>
</reference>
<dbReference type="RefSeq" id="WP_160954312.1">
    <property type="nucleotide sequence ID" value="NZ_WWEQ01000095.1"/>
</dbReference>
<organism evidence="3 4">
    <name type="scientific">Brevibacterium rongguiense</name>
    <dbReference type="NCBI Taxonomy" id="2695267"/>
    <lineage>
        <taxon>Bacteria</taxon>
        <taxon>Bacillati</taxon>
        <taxon>Actinomycetota</taxon>
        <taxon>Actinomycetes</taxon>
        <taxon>Micrococcales</taxon>
        <taxon>Brevibacteriaceae</taxon>
        <taxon>Brevibacterium</taxon>
    </lineage>
</organism>
<keyword evidence="4" id="KW-1185">Reference proteome</keyword>
<dbReference type="Pfam" id="PF13224">
    <property type="entry name" value="DUF4032"/>
    <property type="match status" value="1"/>
</dbReference>
<dbReference type="InterPro" id="IPR011009">
    <property type="entry name" value="Kinase-like_dom_sf"/>
</dbReference>
<feature type="compositionally biased region" description="Low complexity" evidence="1">
    <location>
        <begin position="412"/>
        <end position="428"/>
    </location>
</feature>
<dbReference type="InterPro" id="IPR025111">
    <property type="entry name" value="DUF4032"/>
</dbReference>
<dbReference type="SUPFAM" id="SSF56112">
    <property type="entry name" value="Protein kinase-like (PK-like)"/>
    <property type="match status" value="1"/>
</dbReference>
<feature type="domain" description="DUF4032" evidence="2">
    <location>
        <begin position="227"/>
        <end position="388"/>
    </location>
</feature>
<dbReference type="Proteomes" id="UP000469215">
    <property type="component" value="Unassembled WGS sequence"/>
</dbReference>
<evidence type="ECO:0000313" key="3">
    <source>
        <dbReference type="EMBL" id="MYM20910.1"/>
    </source>
</evidence>
<sequence length="436" mass="48144">MDLHVDELEADIARLPWSVPLADWPAELLVGLPRGISRHPVRFVELAGRIVAVKETQEPIARREYEVLAALSSLDAPAVKPLGYITGRTDAQGAPLPGALLTPHLEFSLPYRALFSRQLAANTASRLVDALAVLLVRLHLAGFFWGDVSLSNTLFRRDAEAFAAYLVDAETGELHPSLSAGQREHDLELARVNLAGDFMDLQAGGLMDAEADPLEMVNLLLERYRALWDELTATEEFADEERWRIDQRIRRLNALGFDLGEFTVTTDLDGTTTRIEPKVVEPGHHARRLDRLAGIRAQEGQARRLLNDLDSYRAAVGLGDASEEEAARSWLEHAYEPLLGMVPPELEGRLEGPQIFHEFLDHRWFLSERTGHDMDAAAAMRSYIDTVLARRPRESTFFRAPDTQALAEVRAAETGAGSDAAGTAAAAPTDEERAAP</sequence>
<dbReference type="Pfam" id="PF06293">
    <property type="entry name" value="Kdo"/>
    <property type="match status" value="1"/>
</dbReference>
<protein>
    <submittedName>
        <fullName evidence="3">DUF4032 domain-containing protein</fullName>
    </submittedName>
</protein>
<gene>
    <name evidence="3" type="ORF">GSY69_13305</name>
</gene>